<feature type="transmembrane region" description="Helical" evidence="1">
    <location>
        <begin position="53"/>
        <end position="73"/>
    </location>
</feature>
<comment type="caution">
    <text evidence="2">The sequence shown here is derived from an EMBL/GenBank/DDBJ whole genome shotgun (WGS) entry which is preliminary data.</text>
</comment>
<protein>
    <submittedName>
        <fullName evidence="2">Uncharacterized protein</fullName>
    </submittedName>
</protein>
<organism evidence="2 3">
    <name type="scientific">Pelagicoccus enzymogenes</name>
    <dbReference type="NCBI Taxonomy" id="2773457"/>
    <lineage>
        <taxon>Bacteria</taxon>
        <taxon>Pseudomonadati</taxon>
        <taxon>Verrucomicrobiota</taxon>
        <taxon>Opitutia</taxon>
        <taxon>Puniceicoccales</taxon>
        <taxon>Pelagicoccaceae</taxon>
        <taxon>Pelagicoccus</taxon>
    </lineage>
</organism>
<keyword evidence="1" id="KW-0812">Transmembrane</keyword>
<reference evidence="2" key="1">
    <citation type="submission" date="2020-09" db="EMBL/GenBank/DDBJ databases">
        <title>Pelagicoccus enzymogenes sp. nov. with an EPS production, isolated from marine sediment.</title>
        <authorList>
            <person name="Feng X."/>
        </authorList>
    </citation>
    <scope>NUCLEOTIDE SEQUENCE</scope>
    <source>
        <strain evidence="2">NFK12</strain>
    </source>
</reference>
<keyword evidence="1" id="KW-0472">Membrane</keyword>
<sequence length="82" mass="9033">MDSSHALSFDEAEFQLLFEQAGLTDTPEPNPQRVEKVIERSLHEKAIKDTASFVFQGFPAVLMGFMAVAANAVGEKDADYRA</sequence>
<dbReference type="Proteomes" id="UP000622317">
    <property type="component" value="Unassembled WGS sequence"/>
</dbReference>
<keyword evidence="3" id="KW-1185">Reference proteome</keyword>
<accession>A0A927FCF4</accession>
<evidence type="ECO:0000256" key="1">
    <source>
        <dbReference type="SAM" id="Phobius"/>
    </source>
</evidence>
<name>A0A927FCF4_9BACT</name>
<proteinExistence type="predicted"/>
<dbReference type="AlphaFoldDB" id="A0A927FCF4"/>
<dbReference type="RefSeq" id="WP_191618321.1">
    <property type="nucleotide sequence ID" value="NZ_JACYFG010000040.1"/>
</dbReference>
<evidence type="ECO:0000313" key="3">
    <source>
        <dbReference type="Proteomes" id="UP000622317"/>
    </source>
</evidence>
<dbReference type="EMBL" id="JACYFG010000040">
    <property type="protein sequence ID" value="MBD5781221.1"/>
    <property type="molecule type" value="Genomic_DNA"/>
</dbReference>
<evidence type="ECO:0000313" key="2">
    <source>
        <dbReference type="EMBL" id="MBD5781221.1"/>
    </source>
</evidence>
<gene>
    <name evidence="2" type="ORF">IEN85_17100</name>
</gene>
<keyword evidence="1" id="KW-1133">Transmembrane helix</keyword>